<dbReference type="InterPro" id="IPR016174">
    <property type="entry name" value="Di-haem_cyt_TM"/>
</dbReference>
<dbReference type="GO" id="GO:0046872">
    <property type="term" value="F:metal ion binding"/>
    <property type="evidence" value="ECO:0007669"/>
    <property type="project" value="UniProtKB-KW"/>
</dbReference>
<evidence type="ECO:0000256" key="4">
    <source>
        <dbReference type="ARBA" id="ARBA00022617"/>
    </source>
</evidence>
<dbReference type="InterPro" id="IPR005798">
    <property type="entry name" value="Cyt_b/b6_C"/>
</dbReference>
<evidence type="ECO:0000256" key="12">
    <source>
        <dbReference type="ARBA" id="ARBA00023128"/>
    </source>
</evidence>
<keyword evidence="12" id="KW-0496">Mitochondrion</keyword>
<keyword evidence="8" id="KW-0999">Mitochondrion inner membrane</keyword>
<keyword evidence="5" id="KW-0679">Respiratory chain</keyword>
<evidence type="ECO:0000256" key="8">
    <source>
        <dbReference type="ARBA" id="ARBA00022792"/>
    </source>
</evidence>
<dbReference type="InterPro" id="IPR036150">
    <property type="entry name" value="Cyt_b/b6_C_sf"/>
</dbReference>
<evidence type="ECO:0000259" key="16">
    <source>
        <dbReference type="PROSITE" id="PS51003"/>
    </source>
</evidence>
<feature type="transmembrane region" description="Helical" evidence="14">
    <location>
        <begin position="182"/>
        <end position="203"/>
    </location>
</feature>
<comment type="subcellular location">
    <subcellularLocation>
        <location evidence="1">Mitochondrion inner membrane</location>
        <topology evidence="1">Multi-pass membrane protein</topology>
    </subcellularLocation>
</comment>
<evidence type="ECO:0000256" key="2">
    <source>
        <dbReference type="ARBA" id="ARBA00013531"/>
    </source>
</evidence>
<keyword evidence="10 14" id="KW-1133">Transmembrane helix</keyword>
<feature type="domain" description="Cytochrome b/b6 C-terminal region profile" evidence="16">
    <location>
        <begin position="163"/>
        <end position="321"/>
    </location>
</feature>
<dbReference type="CDD" id="cd00284">
    <property type="entry name" value="Cytochrome_b_N"/>
    <property type="match status" value="1"/>
</dbReference>
<dbReference type="PROSITE" id="PS51002">
    <property type="entry name" value="CYTB_NTER"/>
    <property type="match status" value="1"/>
</dbReference>
<feature type="transmembrane region" description="Helical" evidence="14">
    <location>
        <begin position="261"/>
        <end position="281"/>
    </location>
</feature>
<evidence type="ECO:0000256" key="14">
    <source>
        <dbReference type="SAM" id="Phobius"/>
    </source>
</evidence>
<dbReference type="EMBL" id="KQ475383">
    <property type="protein sequence ID" value="RCU61501.1"/>
    <property type="molecule type" value="Genomic_DNA"/>
</dbReference>
<evidence type="ECO:0000313" key="17">
    <source>
        <dbReference type="EMBL" id="RCU61501.1"/>
    </source>
</evidence>
<reference evidence="17" key="1">
    <citation type="journal article" date="2012" name="Nat. Biotechnol.">
        <title>Reference genome sequence of the model plant Setaria.</title>
        <authorList>
            <person name="Bennetzen J.L."/>
            <person name="Schmutz J."/>
            <person name="Wang H."/>
            <person name="Percifield R."/>
            <person name="Hawkins J."/>
            <person name="Pontaroli A.C."/>
            <person name="Estep M."/>
            <person name="Feng L."/>
            <person name="Vaughn J.N."/>
            <person name="Grimwood J."/>
            <person name="Jenkins J."/>
            <person name="Barry K."/>
            <person name="Lindquist E."/>
            <person name="Hellsten U."/>
            <person name="Deshpande S."/>
            <person name="Wang X."/>
            <person name="Wu X."/>
            <person name="Mitros T."/>
            <person name="Triplett J."/>
            <person name="Yang X."/>
            <person name="Ye C.Y."/>
            <person name="Mauro-Herrera M."/>
            <person name="Wang L."/>
            <person name="Li P."/>
            <person name="Sharma M."/>
            <person name="Sharma R."/>
            <person name="Ronald P.C."/>
            <person name="Panaud O."/>
            <person name="Kellogg E.A."/>
            <person name="Brutnell T.P."/>
            <person name="Doust A.N."/>
            <person name="Tuskan G.A."/>
            <person name="Rokhsar D."/>
            <person name="Devos K.M."/>
        </authorList>
    </citation>
    <scope>NUCLEOTIDE SEQUENCE [LARGE SCALE GENOMIC DNA]</scope>
    <source>
        <strain evidence="17">Yugu1</strain>
    </source>
</reference>
<keyword evidence="11" id="KW-0408">Iron</keyword>
<accession>A0A368PFE7</accession>
<evidence type="ECO:0000256" key="9">
    <source>
        <dbReference type="ARBA" id="ARBA00022982"/>
    </source>
</evidence>
<feature type="transmembrane region" description="Helical" evidence="14">
    <location>
        <begin position="287"/>
        <end position="309"/>
    </location>
</feature>
<dbReference type="Gene3D" id="1.20.810.10">
    <property type="entry name" value="Cytochrome Bc1 Complex, Chain C"/>
    <property type="match status" value="2"/>
</dbReference>
<name>A0A368PFE7_SETIT</name>
<dbReference type="InParanoid" id="A0A368PFE7"/>
<organism evidence="17">
    <name type="scientific">Setaria italica</name>
    <name type="common">Foxtail millet</name>
    <name type="synonym">Panicum italicum</name>
    <dbReference type="NCBI Taxonomy" id="4555"/>
    <lineage>
        <taxon>Eukaryota</taxon>
        <taxon>Viridiplantae</taxon>
        <taxon>Streptophyta</taxon>
        <taxon>Embryophyta</taxon>
        <taxon>Tracheophyta</taxon>
        <taxon>Spermatophyta</taxon>
        <taxon>Magnoliopsida</taxon>
        <taxon>Liliopsida</taxon>
        <taxon>Poales</taxon>
        <taxon>Poaceae</taxon>
        <taxon>PACMAD clade</taxon>
        <taxon>Panicoideae</taxon>
        <taxon>Panicodae</taxon>
        <taxon>Paniceae</taxon>
        <taxon>Cenchrinae</taxon>
        <taxon>Setaria</taxon>
    </lineage>
</organism>
<dbReference type="AlphaFoldDB" id="A0A368PFE7"/>
<dbReference type="InterPro" id="IPR005797">
    <property type="entry name" value="Cyt_b/b6_N"/>
</dbReference>
<proteinExistence type="predicted"/>
<evidence type="ECO:0000256" key="13">
    <source>
        <dbReference type="ARBA" id="ARBA00023136"/>
    </source>
</evidence>
<dbReference type="CDD" id="cd00290">
    <property type="entry name" value="cytochrome_b_C"/>
    <property type="match status" value="1"/>
</dbReference>
<feature type="transmembrane region" description="Helical" evidence="14">
    <location>
        <begin position="117"/>
        <end position="139"/>
    </location>
</feature>
<dbReference type="SUPFAM" id="SSF81648">
    <property type="entry name" value="a domain/subunit of cytochrome bc1 complex (Ubiquinol-cytochrome c reductase)"/>
    <property type="match status" value="1"/>
</dbReference>
<dbReference type="InterPro" id="IPR027387">
    <property type="entry name" value="Cytb/b6-like_sf"/>
</dbReference>
<dbReference type="Pfam" id="PF00032">
    <property type="entry name" value="Cytochrom_B_C"/>
    <property type="match status" value="1"/>
</dbReference>
<feature type="domain" description="Cytochrome b/b6 N-terminal region profile" evidence="15">
    <location>
        <begin position="1"/>
        <end position="262"/>
    </location>
</feature>
<dbReference type="GO" id="GO:0005743">
    <property type="term" value="C:mitochondrial inner membrane"/>
    <property type="evidence" value="ECO:0007669"/>
    <property type="project" value="UniProtKB-SubCell"/>
</dbReference>
<feature type="transmembrane region" description="Helical" evidence="14">
    <location>
        <begin position="230"/>
        <end position="249"/>
    </location>
</feature>
<dbReference type="Pfam" id="PF00033">
    <property type="entry name" value="Cytochrome_B"/>
    <property type="match status" value="1"/>
</dbReference>
<feature type="transmembrane region" description="Helical" evidence="14">
    <location>
        <begin position="92"/>
        <end position="111"/>
    </location>
</feature>
<evidence type="ECO:0000256" key="11">
    <source>
        <dbReference type="ARBA" id="ARBA00023004"/>
    </source>
</evidence>
<evidence type="ECO:0000256" key="3">
    <source>
        <dbReference type="ARBA" id="ARBA00022448"/>
    </source>
</evidence>
<evidence type="ECO:0000256" key="6">
    <source>
        <dbReference type="ARBA" id="ARBA00022692"/>
    </source>
</evidence>
<reference evidence="17" key="2">
    <citation type="submission" date="2015-07" db="EMBL/GenBank/DDBJ databases">
        <authorList>
            <person name="Noorani M."/>
        </authorList>
    </citation>
    <scope>NUCLEOTIDE SEQUENCE</scope>
    <source>
        <strain evidence="17">Yugu1</strain>
    </source>
</reference>
<keyword evidence="3" id="KW-0813">Transport</keyword>
<evidence type="ECO:0000256" key="10">
    <source>
        <dbReference type="ARBA" id="ARBA00022989"/>
    </source>
</evidence>
<keyword evidence="9" id="KW-0249">Electron transport</keyword>
<dbReference type="InterPro" id="IPR048259">
    <property type="entry name" value="Cytochrome_b_N_euk/bac"/>
</dbReference>
<dbReference type="STRING" id="4555.A0A368PFE7"/>
<evidence type="ECO:0000259" key="15">
    <source>
        <dbReference type="PROSITE" id="PS51002"/>
    </source>
</evidence>
<evidence type="ECO:0000256" key="5">
    <source>
        <dbReference type="ARBA" id="ARBA00022660"/>
    </source>
</evidence>
<dbReference type="GO" id="GO:0009055">
    <property type="term" value="F:electron transfer activity"/>
    <property type="evidence" value="ECO:0007669"/>
    <property type="project" value="InterPro"/>
</dbReference>
<dbReference type="GO" id="GO:0016491">
    <property type="term" value="F:oxidoreductase activity"/>
    <property type="evidence" value="ECO:0007669"/>
    <property type="project" value="UniProtKB-UniRule"/>
</dbReference>
<gene>
    <name evidence="17" type="ORF">SETIT_J007300v2</name>
</gene>
<evidence type="ECO:0000256" key="1">
    <source>
        <dbReference type="ARBA" id="ARBA00004448"/>
    </source>
</evidence>
<keyword evidence="7" id="KW-0479">Metal-binding</keyword>
<dbReference type="PROSITE" id="PS51003">
    <property type="entry name" value="CYTB_CTER"/>
    <property type="match status" value="1"/>
</dbReference>
<protein>
    <recommendedName>
        <fullName evidence="2">Cytochrome b</fullName>
    </recommendedName>
</protein>
<dbReference type="SUPFAM" id="SSF81342">
    <property type="entry name" value="Transmembrane di-heme cytochromes"/>
    <property type="match status" value="1"/>
</dbReference>
<feature type="transmembrane region" description="Helical" evidence="14">
    <location>
        <begin position="34"/>
        <end position="58"/>
    </location>
</feature>
<dbReference type="InterPro" id="IPR048260">
    <property type="entry name" value="Cytochrome_b_C_euk/bac"/>
</dbReference>
<dbReference type="PANTHER" id="PTHR19271">
    <property type="entry name" value="CYTOCHROME B"/>
    <property type="match status" value="1"/>
</dbReference>
<dbReference type="GO" id="GO:0022904">
    <property type="term" value="P:respiratory electron transport chain"/>
    <property type="evidence" value="ECO:0007669"/>
    <property type="project" value="InterPro"/>
</dbReference>
<dbReference type="OrthoDB" id="724842at2759"/>
<keyword evidence="6 14" id="KW-0812">Transmembrane</keyword>
<dbReference type="PANTHER" id="PTHR19271:SF16">
    <property type="entry name" value="CYTOCHROME B"/>
    <property type="match status" value="1"/>
</dbReference>
<sequence>MTIRNQRFSLLKQPIYSTLNQHLIDYPTPSNLSYWWGFGSLAGICLVIQIVTGVFLAMHHTPHVDLAFNSVEHIMRDVEGGWLLRYMHANGASMFLIVVHLHIFRGLYYASYSSPREFVWCLGVVIFLLMIVTAFIGYVPPWAGASLLHLAALHQYGSNNPLGVHSEMDKIASYPYFYVKDLVGRVASAIFFSIWIFFAPNVLGHPDNYIPANPMPTPPHIVPECIPDKAGGVAAIAPVFISLLALPFFKEMYVRSSSFRPIHQGIFWLLLADCLLLGWIGCQPVEAPFVTIGQISSFFFFLFFAITPIPGRVGRGIPKYYTE</sequence>
<keyword evidence="13 14" id="KW-0472">Membrane</keyword>
<keyword evidence="4" id="KW-0349">Heme</keyword>
<evidence type="ECO:0000256" key="7">
    <source>
        <dbReference type="ARBA" id="ARBA00022723"/>
    </source>
</evidence>